<accession>A0AA39IJK6</accession>
<evidence type="ECO:0000313" key="6">
    <source>
        <dbReference type="EMBL" id="KAK0424363.1"/>
    </source>
</evidence>
<keyword evidence="2 5" id="KW-0812">Transmembrane</keyword>
<evidence type="ECO:0000256" key="3">
    <source>
        <dbReference type="ARBA" id="ARBA00022989"/>
    </source>
</evidence>
<feature type="transmembrane region" description="Helical" evidence="5">
    <location>
        <begin position="48"/>
        <end position="71"/>
    </location>
</feature>
<comment type="subcellular location">
    <subcellularLocation>
        <location evidence="1">Endomembrane system</location>
        <topology evidence="1">Multi-pass membrane protein</topology>
    </subcellularLocation>
</comment>
<gene>
    <name evidence="6" type="ORF">QR680_008636</name>
</gene>
<name>A0AA39IJK6_9BILA</name>
<dbReference type="Proteomes" id="UP001175271">
    <property type="component" value="Unassembled WGS sequence"/>
</dbReference>
<feature type="transmembrane region" description="Helical" evidence="5">
    <location>
        <begin position="169"/>
        <end position="193"/>
    </location>
</feature>
<dbReference type="EMBL" id="JAUCMV010000001">
    <property type="protein sequence ID" value="KAK0424363.1"/>
    <property type="molecule type" value="Genomic_DNA"/>
</dbReference>
<evidence type="ECO:0000256" key="2">
    <source>
        <dbReference type="ARBA" id="ARBA00022692"/>
    </source>
</evidence>
<dbReference type="PANTHER" id="PTHR12479">
    <property type="entry name" value="LYSOSOMAL-ASSOCIATED TRANSMEMBRANE PROTEIN"/>
    <property type="match status" value="1"/>
</dbReference>
<dbReference type="GO" id="GO:0012505">
    <property type="term" value="C:endomembrane system"/>
    <property type="evidence" value="ECO:0007669"/>
    <property type="project" value="UniProtKB-SubCell"/>
</dbReference>
<dbReference type="GO" id="GO:0005765">
    <property type="term" value="C:lysosomal membrane"/>
    <property type="evidence" value="ECO:0007669"/>
    <property type="project" value="TreeGrafter"/>
</dbReference>
<dbReference type="PANTHER" id="PTHR12479:SF16">
    <property type="entry name" value="CONSERVED PLASMA MEMBRANE PROTEIN"/>
    <property type="match status" value="1"/>
</dbReference>
<dbReference type="AlphaFoldDB" id="A0AA39IJK6"/>
<organism evidence="6 7">
    <name type="scientific">Steinernema hermaphroditum</name>
    <dbReference type="NCBI Taxonomy" id="289476"/>
    <lineage>
        <taxon>Eukaryota</taxon>
        <taxon>Metazoa</taxon>
        <taxon>Ecdysozoa</taxon>
        <taxon>Nematoda</taxon>
        <taxon>Chromadorea</taxon>
        <taxon>Rhabditida</taxon>
        <taxon>Tylenchina</taxon>
        <taxon>Panagrolaimomorpha</taxon>
        <taxon>Strongyloidoidea</taxon>
        <taxon>Steinernematidae</taxon>
        <taxon>Steinernema</taxon>
    </lineage>
</organism>
<protein>
    <submittedName>
        <fullName evidence="6">Uncharacterized protein</fullName>
    </submittedName>
</protein>
<comment type="caution">
    <text evidence="6">The sequence shown here is derived from an EMBL/GenBank/DDBJ whole genome shotgun (WGS) entry which is preliminary data.</text>
</comment>
<evidence type="ECO:0000256" key="1">
    <source>
        <dbReference type="ARBA" id="ARBA00004127"/>
    </source>
</evidence>
<proteinExistence type="predicted"/>
<evidence type="ECO:0000313" key="7">
    <source>
        <dbReference type="Proteomes" id="UP001175271"/>
    </source>
</evidence>
<sequence>MENQRFLPASNSELSLEDLPLYDDTFDPNDPRYRCCCNHSHSTTGVRVIAGMLSLTVCLELWHLCLTLYWLPVDGSGGSVLTAVFQLLVGVAIAGSVIYALWKEQAAFLIPYLVLQTVGLAAGAVFLVTFIYISLFGDGDMVVTFIEAQEHHMVDDPPPSKGSIDFTNWMLVGSFTVILAVQIWLISIVFACWRYFRDKRAFGCPNGYMSYVVIRPPFDAAMRSGNIPSSISADMVTFAFRSYDRRFKRQAARSLSSSIVE</sequence>
<feature type="transmembrane region" description="Helical" evidence="5">
    <location>
        <begin position="83"/>
        <end position="102"/>
    </location>
</feature>
<evidence type="ECO:0000256" key="4">
    <source>
        <dbReference type="ARBA" id="ARBA00023136"/>
    </source>
</evidence>
<keyword evidence="7" id="KW-1185">Reference proteome</keyword>
<keyword evidence="3 5" id="KW-1133">Transmembrane helix</keyword>
<evidence type="ECO:0000256" key="5">
    <source>
        <dbReference type="SAM" id="Phobius"/>
    </source>
</evidence>
<reference evidence="6" key="1">
    <citation type="submission" date="2023-06" db="EMBL/GenBank/DDBJ databases">
        <title>Genomic analysis of the entomopathogenic nematode Steinernema hermaphroditum.</title>
        <authorList>
            <person name="Schwarz E.M."/>
            <person name="Heppert J.K."/>
            <person name="Baniya A."/>
            <person name="Schwartz H.T."/>
            <person name="Tan C.-H."/>
            <person name="Antoshechkin I."/>
            <person name="Sternberg P.W."/>
            <person name="Goodrich-Blair H."/>
            <person name="Dillman A.R."/>
        </authorList>
    </citation>
    <scope>NUCLEOTIDE SEQUENCE</scope>
    <source>
        <strain evidence="6">PS9179</strain>
        <tissue evidence="6">Whole animal</tissue>
    </source>
</reference>
<dbReference type="InterPro" id="IPR051115">
    <property type="entry name" value="LAPTM_transporter"/>
</dbReference>
<feature type="transmembrane region" description="Helical" evidence="5">
    <location>
        <begin position="109"/>
        <end position="133"/>
    </location>
</feature>
<keyword evidence="4 5" id="KW-0472">Membrane</keyword>